<gene>
    <name evidence="2" type="ORF">MNBD_GAMMA22-355</name>
</gene>
<evidence type="ECO:0000313" key="2">
    <source>
        <dbReference type="EMBL" id="VAW97811.1"/>
    </source>
</evidence>
<dbReference type="EMBL" id="UOFS01000034">
    <property type="protein sequence ID" value="VAW97811.1"/>
    <property type="molecule type" value="Genomic_DNA"/>
</dbReference>
<dbReference type="GO" id="GO:0005737">
    <property type="term" value="C:cytoplasm"/>
    <property type="evidence" value="ECO:0007669"/>
    <property type="project" value="InterPro"/>
</dbReference>
<proteinExistence type="predicted"/>
<feature type="coiled-coil region" evidence="1">
    <location>
        <begin position="6"/>
        <end position="47"/>
    </location>
</feature>
<sequence length="69" mass="8045">MEEIELHKLELQIDDLIATISKLQNENKSLKTEKSSLESERVELVKKTEFAKERIENMIVRLKTMEDAG</sequence>
<dbReference type="NCBIfam" id="TIGR02449">
    <property type="entry name" value="TIGR02449 family protein"/>
    <property type="match status" value="1"/>
</dbReference>
<dbReference type="GO" id="GO:0043093">
    <property type="term" value="P:FtsZ-dependent cytokinesis"/>
    <property type="evidence" value="ECO:0007669"/>
    <property type="project" value="InterPro"/>
</dbReference>
<dbReference type="InterPro" id="IPR012662">
    <property type="entry name" value="CHP02449"/>
</dbReference>
<dbReference type="Gene3D" id="1.20.5.340">
    <property type="match status" value="1"/>
</dbReference>
<keyword evidence="1" id="KW-0175">Coiled coil</keyword>
<name>A0A3B1A1A0_9ZZZZ</name>
<evidence type="ECO:0008006" key="3">
    <source>
        <dbReference type="Google" id="ProtNLM"/>
    </source>
</evidence>
<organism evidence="2">
    <name type="scientific">hydrothermal vent metagenome</name>
    <dbReference type="NCBI Taxonomy" id="652676"/>
    <lineage>
        <taxon>unclassified sequences</taxon>
        <taxon>metagenomes</taxon>
        <taxon>ecological metagenomes</taxon>
    </lineage>
</organism>
<dbReference type="GO" id="GO:0090529">
    <property type="term" value="P:cell septum assembly"/>
    <property type="evidence" value="ECO:0007669"/>
    <property type="project" value="InterPro"/>
</dbReference>
<protein>
    <recommendedName>
        <fullName evidence="3">TIGR02449 family protein</fullName>
    </recommendedName>
</protein>
<evidence type="ECO:0000256" key="1">
    <source>
        <dbReference type="SAM" id="Coils"/>
    </source>
</evidence>
<accession>A0A3B1A1A0</accession>
<reference evidence="2" key="1">
    <citation type="submission" date="2018-06" db="EMBL/GenBank/DDBJ databases">
        <authorList>
            <person name="Zhirakovskaya E."/>
        </authorList>
    </citation>
    <scope>NUCLEOTIDE SEQUENCE</scope>
</reference>
<dbReference type="AlphaFoldDB" id="A0A3B1A1A0"/>